<feature type="transmembrane region" description="Helical" evidence="5">
    <location>
        <begin position="339"/>
        <end position="362"/>
    </location>
</feature>
<keyword evidence="3 5" id="KW-1133">Transmembrane helix</keyword>
<evidence type="ECO:0000256" key="5">
    <source>
        <dbReference type="SAM" id="Phobius"/>
    </source>
</evidence>
<keyword evidence="2 5" id="KW-0812">Transmembrane</keyword>
<feature type="transmembrane region" description="Helical" evidence="5">
    <location>
        <begin position="314"/>
        <end position="333"/>
    </location>
</feature>
<name>A0A3R9ZER4_9CORY</name>
<feature type="transmembrane region" description="Helical" evidence="5">
    <location>
        <begin position="104"/>
        <end position="123"/>
    </location>
</feature>
<dbReference type="PROSITE" id="PS50850">
    <property type="entry name" value="MFS"/>
    <property type="match status" value="1"/>
</dbReference>
<dbReference type="InterPro" id="IPR020846">
    <property type="entry name" value="MFS_dom"/>
</dbReference>
<feature type="transmembrane region" description="Helical" evidence="5">
    <location>
        <begin position="135"/>
        <end position="155"/>
    </location>
</feature>
<evidence type="ECO:0000313" key="7">
    <source>
        <dbReference type="EMBL" id="RSZ63964.1"/>
    </source>
</evidence>
<feature type="transmembrane region" description="Helical" evidence="5">
    <location>
        <begin position="374"/>
        <end position="398"/>
    </location>
</feature>
<evidence type="ECO:0000313" key="8">
    <source>
        <dbReference type="Proteomes" id="UP000274907"/>
    </source>
</evidence>
<dbReference type="PANTHER" id="PTHR23531:SF1">
    <property type="entry name" value="QUINOLENE RESISTANCE PROTEIN NORA"/>
    <property type="match status" value="1"/>
</dbReference>
<feature type="transmembrane region" description="Helical" evidence="5">
    <location>
        <begin position="193"/>
        <end position="212"/>
    </location>
</feature>
<dbReference type="Gene3D" id="1.20.1250.20">
    <property type="entry name" value="MFS general substrate transporter like domains"/>
    <property type="match status" value="1"/>
</dbReference>
<dbReference type="AlphaFoldDB" id="A0A3R9ZER4"/>
<dbReference type="InterPro" id="IPR036259">
    <property type="entry name" value="MFS_trans_sf"/>
</dbReference>
<feature type="transmembrane region" description="Helical" evidence="5">
    <location>
        <begin position="77"/>
        <end position="97"/>
    </location>
</feature>
<evidence type="ECO:0000256" key="1">
    <source>
        <dbReference type="ARBA" id="ARBA00004651"/>
    </source>
</evidence>
<feature type="transmembrane region" description="Helical" evidence="5">
    <location>
        <begin position="246"/>
        <end position="269"/>
    </location>
</feature>
<feature type="transmembrane region" description="Helical" evidence="5">
    <location>
        <begin position="167"/>
        <end position="187"/>
    </location>
</feature>
<comment type="caution">
    <text evidence="7">The sequence shown here is derived from an EMBL/GenBank/DDBJ whole genome shotgun (WGS) entry which is preliminary data.</text>
</comment>
<comment type="subcellular location">
    <subcellularLocation>
        <location evidence="1">Cell membrane</location>
        <topology evidence="1">Multi-pass membrane protein</topology>
    </subcellularLocation>
</comment>
<dbReference type="Pfam" id="PF07690">
    <property type="entry name" value="MFS_1"/>
    <property type="match status" value="2"/>
</dbReference>
<dbReference type="OrthoDB" id="9814001at2"/>
<keyword evidence="8" id="KW-1185">Reference proteome</keyword>
<feature type="domain" description="Major facilitator superfamily (MFS) profile" evidence="6">
    <location>
        <begin position="38"/>
        <end position="427"/>
    </location>
</feature>
<proteinExistence type="predicted"/>
<evidence type="ECO:0000256" key="3">
    <source>
        <dbReference type="ARBA" id="ARBA00022989"/>
    </source>
</evidence>
<keyword evidence="4 5" id="KW-0472">Membrane</keyword>
<dbReference type="EMBL" id="RXHJ01000006">
    <property type="protein sequence ID" value="RSZ63964.1"/>
    <property type="molecule type" value="Genomic_DNA"/>
</dbReference>
<dbReference type="Proteomes" id="UP000274907">
    <property type="component" value="Unassembled WGS sequence"/>
</dbReference>
<dbReference type="InterPro" id="IPR011701">
    <property type="entry name" value="MFS"/>
</dbReference>
<reference evidence="7 8" key="1">
    <citation type="submission" date="2018-12" db="EMBL/GenBank/DDBJ databases">
        <title>YIM 101343 draft genome.</title>
        <authorList>
            <person name="Chen X."/>
        </authorList>
    </citation>
    <scope>NUCLEOTIDE SEQUENCE [LARGE SCALE GENOMIC DNA]</scope>
    <source>
        <strain evidence="7 8">YIM 101343</strain>
    </source>
</reference>
<dbReference type="GO" id="GO:0005886">
    <property type="term" value="C:plasma membrane"/>
    <property type="evidence" value="ECO:0007669"/>
    <property type="project" value="UniProtKB-SubCell"/>
</dbReference>
<dbReference type="InterPro" id="IPR052714">
    <property type="entry name" value="MFS_Exporter"/>
</dbReference>
<evidence type="ECO:0000256" key="2">
    <source>
        <dbReference type="ARBA" id="ARBA00022692"/>
    </source>
</evidence>
<dbReference type="PANTHER" id="PTHR23531">
    <property type="entry name" value="QUINOLENE RESISTANCE PROTEIN NORA"/>
    <property type="match status" value="1"/>
</dbReference>
<evidence type="ECO:0000256" key="4">
    <source>
        <dbReference type="ARBA" id="ARBA00023136"/>
    </source>
</evidence>
<dbReference type="CDD" id="cd17489">
    <property type="entry name" value="MFS_YfcJ_like"/>
    <property type="match status" value="1"/>
</dbReference>
<feature type="transmembrane region" description="Helical" evidence="5">
    <location>
        <begin position="404"/>
        <end position="422"/>
    </location>
</feature>
<evidence type="ECO:0000259" key="6">
    <source>
        <dbReference type="PROSITE" id="PS50850"/>
    </source>
</evidence>
<dbReference type="SUPFAM" id="SSF103473">
    <property type="entry name" value="MFS general substrate transporter"/>
    <property type="match status" value="1"/>
</dbReference>
<gene>
    <name evidence="7" type="ORF">EAH68_06770</name>
</gene>
<dbReference type="GO" id="GO:0022857">
    <property type="term" value="F:transmembrane transporter activity"/>
    <property type="evidence" value="ECO:0007669"/>
    <property type="project" value="InterPro"/>
</dbReference>
<protein>
    <submittedName>
        <fullName evidence="7">MFS transporter</fullName>
    </submittedName>
</protein>
<feature type="transmembrane region" description="Helical" evidence="5">
    <location>
        <begin position="40"/>
        <end position="65"/>
    </location>
</feature>
<sequence>MIQILFTDRRIYLTAPADVEQLSPAATRTPRERLITPTFVLAWVANFIQALLFYLLVTTMALYAVREFAASQTASGLAASSFVIGATIARIFCGYLIDTMGKRLILLIAASVATIASALYLVADTLPLLLAVRTVHGMAFAFASTALMTIAQTAIPTRRRAEGTGYFALSTTLATAIGPAVGLFLVNSFTYEILFIATAATAALGLLLSLFLRPPAAQRKAEAEAKKAIRESGVKPERPRFSFRNVVHPAVLPIGIFLMLVGLGYSGVITYLNGYAVEREVVVGASMFFIAYAVTMLLMRPILGRLQDRRGDNIVIYLGLVSFMLALALLAVASADWHIVAAGVLMGLGYGTLMPACQAIAVKSVPRESLGTGLSTLLLFMDLGFGLGPVLLGVLVAATGYGTMYGLLAVVAVLTAGYYHAVHGRRQVRS</sequence>
<feature type="transmembrane region" description="Helical" evidence="5">
    <location>
        <begin position="281"/>
        <end position="302"/>
    </location>
</feature>
<accession>A0A3R9ZER4</accession>
<organism evidence="7 8">
    <name type="scientific">Corynebacterium hylobatis</name>
    <dbReference type="NCBI Taxonomy" id="1859290"/>
    <lineage>
        <taxon>Bacteria</taxon>
        <taxon>Bacillati</taxon>
        <taxon>Actinomycetota</taxon>
        <taxon>Actinomycetes</taxon>
        <taxon>Mycobacteriales</taxon>
        <taxon>Corynebacteriaceae</taxon>
        <taxon>Corynebacterium</taxon>
    </lineage>
</organism>